<feature type="domain" description="ZAD" evidence="2">
    <location>
        <begin position="138"/>
        <end position="229"/>
    </location>
</feature>
<feature type="binding site" evidence="1">
    <location>
        <position position="205"/>
    </location>
    <ligand>
        <name>Zn(2+)</name>
        <dbReference type="ChEBI" id="CHEBI:29105"/>
    </ligand>
</feature>
<keyword evidence="1" id="KW-0862">Zinc</keyword>
<sequence length="405" mass="45122">FKNVIITNVQGGVTTDVKSLVGNVVLQTIDGKRFAFEHGNQNITTPSPKKFNDTNEDCGVRSIIISPDFQIANMESQLPFIIETATMAQQTVTAALSAQGALPTNAIPSNLQQGSEMIQVDGTGGSSFQLQKYYCQSGLCRVCLLVKENLTFIFEDIAIDSNGMVENARGPNAAHRFNILAALQTLLDIDVKYNDGLPDKICMECYDQLMNFSVYRKQVTIGQTKLNQILYQVSSCKIVSYIKKNNGISPNNTLYLRDKDSKAPTFIPSLGEEDIQKTEIYRHPSSIVTAKNIVQNSQYSHLALRRLSDRWNHLHFVKVWDKIFSSMSSIVGYKSGKLRNLESYACEKPYVTGFFCYTCNSTVHGSKEDYAQHYDDFHGVKSVDVLFPCDICGNSFPLKDTSAVS</sequence>
<comment type="caution">
    <text evidence="3">The sequence shown here is derived from an EMBL/GenBank/DDBJ whole genome shotgun (WGS) entry which is preliminary data.</text>
</comment>
<dbReference type="AlphaFoldDB" id="A0A1D2NJB5"/>
<organism evidence="3 4">
    <name type="scientific">Orchesella cincta</name>
    <name type="common">Springtail</name>
    <name type="synonym">Podura cincta</name>
    <dbReference type="NCBI Taxonomy" id="48709"/>
    <lineage>
        <taxon>Eukaryota</taxon>
        <taxon>Metazoa</taxon>
        <taxon>Ecdysozoa</taxon>
        <taxon>Arthropoda</taxon>
        <taxon>Hexapoda</taxon>
        <taxon>Collembola</taxon>
        <taxon>Entomobryomorpha</taxon>
        <taxon>Entomobryoidea</taxon>
        <taxon>Orchesellidae</taxon>
        <taxon>Orchesellinae</taxon>
        <taxon>Orchesella</taxon>
    </lineage>
</organism>
<evidence type="ECO:0000256" key="1">
    <source>
        <dbReference type="PROSITE-ProRule" id="PRU01263"/>
    </source>
</evidence>
<reference evidence="3 4" key="1">
    <citation type="journal article" date="2016" name="Genome Biol. Evol.">
        <title>Gene Family Evolution Reflects Adaptation to Soil Environmental Stressors in the Genome of the Collembolan Orchesella cincta.</title>
        <authorList>
            <person name="Faddeeva-Vakhrusheva A."/>
            <person name="Derks M.F."/>
            <person name="Anvar S.Y."/>
            <person name="Agamennone V."/>
            <person name="Suring W."/>
            <person name="Smit S."/>
            <person name="van Straalen N.M."/>
            <person name="Roelofs D."/>
        </authorList>
    </citation>
    <scope>NUCLEOTIDE SEQUENCE [LARGE SCALE GENOMIC DNA]</scope>
    <source>
        <tissue evidence="3">Mixed pool</tissue>
    </source>
</reference>
<dbReference type="SUPFAM" id="SSF57716">
    <property type="entry name" value="Glucocorticoid receptor-like (DNA-binding domain)"/>
    <property type="match status" value="1"/>
</dbReference>
<feature type="binding site" evidence="1">
    <location>
        <position position="140"/>
    </location>
    <ligand>
        <name>Zn(2+)</name>
        <dbReference type="ChEBI" id="CHEBI:29105"/>
    </ligand>
</feature>
<dbReference type="EMBL" id="LJIJ01000028">
    <property type="protein sequence ID" value="ODN05205.1"/>
    <property type="molecule type" value="Genomic_DNA"/>
</dbReference>
<dbReference type="OrthoDB" id="8068657at2759"/>
<keyword evidence="1" id="KW-0863">Zinc-finger</keyword>
<evidence type="ECO:0000313" key="4">
    <source>
        <dbReference type="Proteomes" id="UP000094527"/>
    </source>
</evidence>
<dbReference type="Proteomes" id="UP000094527">
    <property type="component" value="Unassembled WGS sequence"/>
</dbReference>
<name>A0A1D2NJB5_ORCCI</name>
<feature type="binding site" evidence="1">
    <location>
        <position position="202"/>
    </location>
    <ligand>
        <name>Zn(2+)</name>
        <dbReference type="ChEBI" id="CHEBI:29105"/>
    </ligand>
</feature>
<protein>
    <recommendedName>
        <fullName evidence="2">ZAD domain-containing protein</fullName>
    </recommendedName>
</protein>
<dbReference type="GO" id="GO:0008270">
    <property type="term" value="F:zinc ion binding"/>
    <property type="evidence" value="ECO:0007669"/>
    <property type="project" value="UniProtKB-UniRule"/>
</dbReference>
<evidence type="ECO:0000259" key="2">
    <source>
        <dbReference type="PROSITE" id="PS51915"/>
    </source>
</evidence>
<proteinExistence type="predicted"/>
<dbReference type="SMART" id="SM00868">
    <property type="entry name" value="zf-AD"/>
    <property type="match status" value="1"/>
</dbReference>
<evidence type="ECO:0000313" key="3">
    <source>
        <dbReference type="EMBL" id="ODN05205.1"/>
    </source>
</evidence>
<dbReference type="Pfam" id="PF07776">
    <property type="entry name" value="zf-AD"/>
    <property type="match status" value="1"/>
</dbReference>
<feature type="binding site" evidence="1">
    <location>
        <position position="143"/>
    </location>
    <ligand>
        <name>Zn(2+)</name>
        <dbReference type="ChEBI" id="CHEBI:29105"/>
    </ligand>
</feature>
<feature type="non-terminal residue" evidence="3">
    <location>
        <position position="1"/>
    </location>
</feature>
<keyword evidence="1" id="KW-0479">Metal-binding</keyword>
<dbReference type="GO" id="GO:0005634">
    <property type="term" value="C:nucleus"/>
    <property type="evidence" value="ECO:0007669"/>
    <property type="project" value="InterPro"/>
</dbReference>
<dbReference type="InterPro" id="IPR012934">
    <property type="entry name" value="Znf_AD"/>
</dbReference>
<dbReference type="Gene3D" id="3.40.1800.20">
    <property type="match status" value="1"/>
</dbReference>
<accession>A0A1D2NJB5</accession>
<gene>
    <name evidence="3" type="ORF">Ocin01_01496</name>
</gene>
<keyword evidence="4" id="KW-1185">Reference proteome</keyword>
<dbReference type="PROSITE" id="PS51915">
    <property type="entry name" value="ZAD"/>
    <property type="match status" value="1"/>
</dbReference>
<feature type="non-terminal residue" evidence="3">
    <location>
        <position position="405"/>
    </location>
</feature>